<dbReference type="RefSeq" id="WP_311351070.1">
    <property type="nucleotide sequence ID" value="NZ_JAVRHR010000002.1"/>
</dbReference>
<dbReference type="Proteomes" id="UP001255246">
    <property type="component" value="Unassembled WGS sequence"/>
</dbReference>
<dbReference type="PROSITE" id="PS51257">
    <property type="entry name" value="PROKAR_LIPOPROTEIN"/>
    <property type="match status" value="1"/>
</dbReference>
<name>A0ABU3AB42_9FLAO</name>
<organism evidence="1 2">
    <name type="scientific">Croceitalea rosinachiae</name>
    <dbReference type="NCBI Taxonomy" id="3075596"/>
    <lineage>
        <taxon>Bacteria</taxon>
        <taxon>Pseudomonadati</taxon>
        <taxon>Bacteroidota</taxon>
        <taxon>Flavobacteriia</taxon>
        <taxon>Flavobacteriales</taxon>
        <taxon>Flavobacteriaceae</taxon>
        <taxon>Croceitalea</taxon>
    </lineage>
</organism>
<keyword evidence="2" id="KW-1185">Reference proteome</keyword>
<dbReference type="InterPro" id="IPR032710">
    <property type="entry name" value="NTF2-like_dom_sf"/>
</dbReference>
<evidence type="ECO:0000313" key="2">
    <source>
        <dbReference type="Proteomes" id="UP001255246"/>
    </source>
</evidence>
<protein>
    <submittedName>
        <fullName evidence="1">Nuclear transport factor 2 family protein</fullName>
    </submittedName>
</protein>
<sequence>MKQLLLSLCIISISLVGCKETKKTSDETTLEQESEIQQETTIQLSNKEKAIAVIESLENGNPEAMAYINPNKYIQHNLAVGDGLEGFGAVMKNAPEGGFKAKVIRALEDGDYVVLHTQYDFFGPKVGFDVFRFEEGLIVEHWDNLAAITPVNPSGRTQLDGEIAITDIEKTEENKAMVKSFVTDVLMNGEGHKTTNYISATEYLQHNSAVADGLDGLGAALNYFAENGLVMEYDTVHKILGEGNFVLTISEGKFGKGDHTSYYDLFRVKDGLVVEHWDVIETILPEADRKNENGKFGF</sequence>
<comment type="caution">
    <text evidence="1">The sequence shown here is derived from an EMBL/GenBank/DDBJ whole genome shotgun (WGS) entry which is preliminary data.</text>
</comment>
<proteinExistence type="predicted"/>
<accession>A0ABU3AB42</accession>
<dbReference type="EMBL" id="JAVRHR010000002">
    <property type="protein sequence ID" value="MDT0607407.1"/>
    <property type="molecule type" value="Genomic_DNA"/>
</dbReference>
<evidence type="ECO:0000313" key="1">
    <source>
        <dbReference type="EMBL" id="MDT0607407.1"/>
    </source>
</evidence>
<dbReference type="SUPFAM" id="SSF54427">
    <property type="entry name" value="NTF2-like"/>
    <property type="match status" value="2"/>
</dbReference>
<reference evidence="1 2" key="1">
    <citation type="submission" date="2023-09" db="EMBL/GenBank/DDBJ databases">
        <authorList>
            <person name="Rey-Velasco X."/>
        </authorList>
    </citation>
    <scope>NUCLEOTIDE SEQUENCE [LARGE SCALE GENOMIC DNA]</scope>
    <source>
        <strain evidence="1 2">F388</strain>
    </source>
</reference>
<dbReference type="Gene3D" id="3.10.450.50">
    <property type="match status" value="2"/>
</dbReference>
<gene>
    <name evidence="1" type="ORF">RM706_10220</name>
</gene>